<accession>A0A0C3P7R0</accession>
<feature type="compositionally biased region" description="Pro residues" evidence="1">
    <location>
        <begin position="450"/>
        <end position="464"/>
    </location>
</feature>
<reference evidence="3" key="2">
    <citation type="submission" date="2015-01" db="EMBL/GenBank/DDBJ databases">
        <title>Evolutionary Origins and Diversification of the Mycorrhizal Mutualists.</title>
        <authorList>
            <consortium name="DOE Joint Genome Institute"/>
            <consortium name="Mycorrhizal Genomics Consortium"/>
            <person name="Kohler A."/>
            <person name="Kuo A."/>
            <person name="Nagy L.G."/>
            <person name="Floudas D."/>
            <person name="Copeland A."/>
            <person name="Barry K.W."/>
            <person name="Cichocki N."/>
            <person name="Veneault-Fourrey C."/>
            <person name="LaButti K."/>
            <person name="Lindquist E.A."/>
            <person name="Lipzen A."/>
            <person name="Lundell T."/>
            <person name="Morin E."/>
            <person name="Murat C."/>
            <person name="Riley R."/>
            <person name="Ohm R."/>
            <person name="Sun H."/>
            <person name="Tunlid A."/>
            <person name="Henrissat B."/>
            <person name="Grigoriev I.V."/>
            <person name="Hibbett D.S."/>
            <person name="Martin F."/>
        </authorList>
    </citation>
    <scope>NUCLEOTIDE SEQUENCE [LARGE SCALE GENOMIC DNA]</scope>
    <source>
        <strain evidence="3">Marx 270</strain>
    </source>
</reference>
<feature type="compositionally biased region" description="Polar residues" evidence="1">
    <location>
        <begin position="40"/>
        <end position="49"/>
    </location>
</feature>
<dbReference type="InParanoid" id="A0A0C3P7R0"/>
<feature type="compositionally biased region" description="Basic and acidic residues" evidence="1">
    <location>
        <begin position="24"/>
        <end position="39"/>
    </location>
</feature>
<feature type="region of interest" description="Disordered" evidence="1">
    <location>
        <begin position="1"/>
        <end position="544"/>
    </location>
</feature>
<feature type="compositionally biased region" description="Low complexity" evidence="1">
    <location>
        <begin position="144"/>
        <end position="157"/>
    </location>
</feature>
<feature type="compositionally biased region" description="Low complexity" evidence="1">
    <location>
        <begin position="332"/>
        <end position="353"/>
    </location>
</feature>
<dbReference type="HOGENOM" id="CLU_500690_0_0_1"/>
<feature type="compositionally biased region" description="Low complexity" evidence="1">
    <location>
        <begin position="527"/>
        <end position="537"/>
    </location>
</feature>
<dbReference type="Proteomes" id="UP000054217">
    <property type="component" value="Unassembled WGS sequence"/>
</dbReference>
<feature type="compositionally biased region" description="Low complexity" evidence="1">
    <location>
        <begin position="361"/>
        <end position="380"/>
    </location>
</feature>
<feature type="compositionally biased region" description="Basic and acidic residues" evidence="1">
    <location>
        <begin position="124"/>
        <end position="141"/>
    </location>
</feature>
<feature type="compositionally biased region" description="Low complexity" evidence="1">
    <location>
        <begin position="167"/>
        <end position="181"/>
    </location>
</feature>
<evidence type="ECO:0000313" key="3">
    <source>
        <dbReference type="Proteomes" id="UP000054217"/>
    </source>
</evidence>
<dbReference type="AlphaFoldDB" id="A0A0C3P7R0"/>
<reference evidence="2 3" key="1">
    <citation type="submission" date="2014-04" db="EMBL/GenBank/DDBJ databases">
        <authorList>
            <consortium name="DOE Joint Genome Institute"/>
            <person name="Kuo A."/>
            <person name="Kohler A."/>
            <person name="Costa M.D."/>
            <person name="Nagy L.G."/>
            <person name="Floudas D."/>
            <person name="Copeland A."/>
            <person name="Barry K.W."/>
            <person name="Cichocki N."/>
            <person name="Veneault-Fourrey C."/>
            <person name="LaButti K."/>
            <person name="Lindquist E.A."/>
            <person name="Lipzen A."/>
            <person name="Lundell T."/>
            <person name="Morin E."/>
            <person name="Murat C."/>
            <person name="Sun H."/>
            <person name="Tunlid A."/>
            <person name="Henrissat B."/>
            <person name="Grigoriev I.V."/>
            <person name="Hibbett D.S."/>
            <person name="Martin F."/>
            <person name="Nordberg H.P."/>
            <person name="Cantor M.N."/>
            <person name="Hua S.X."/>
        </authorList>
    </citation>
    <scope>NUCLEOTIDE SEQUENCE [LARGE SCALE GENOMIC DNA]</scope>
    <source>
        <strain evidence="2 3">Marx 270</strain>
    </source>
</reference>
<organism evidence="2 3">
    <name type="scientific">Pisolithus tinctorius Marx 270</name>
    <dbReference type="NCBI Taxonomy" id="870435"/>
    <lineage>
        <taxon>Eukaryota</taxon>
        <taxon>Fungi</taxon>
        <taxon>Dikarya</taxon>
        <taxon>Basidiomycota</taxon>
        <taxon>Agaricomycotina</taxon>
        <taxon>Agaricomycetes</taxon>
        <taxon>Agaricomycetidae</taxon>
        <taxon>Boletales</taxon>
        <taxon>Sclerodermatineae</taxon>
        <taxon>Pisolithaceae</taxon>
        <taxon>Pisolithus</taxon>
    </lineage>
</organism>
<feature type="compositionally biased region" description="Basic and acidic residues" evidence="1">
    <location>
        <begin position="513"/>
        <end position="526"/>
    </location>
</feature>
<feature type="compositionally biased region" description="Basic and acidic residues" evidence="1">
    <location>
        <begin position="294"/>
        <end position="304"/>
    </location>
</feature>
<dbReference type="STRING" id="870435.A0A0C3P7R0"/>
<protein>
    <submittedName>
        <fullName evidence="2">Uncharacterized protein</fullName>
    </submittedName>
</protein>
<gene>
    <name evidence="2" type="ORF">M404DRAFT_614231</name>
</gene>
<name>A0A0C3P7R0_PISTI</name>
<evidence type="ECO:0000256" key="1">
    <source>
        <dbReference type="SAM" id="MobiDB-lite"/>
    </source>
</evidence>
<dbReference type="OrthoDB" id="79252at2759"/>
<evidence type="ECO:0000313" key="2">
    <source>
        <dbReference type="EMBL" id="KIO03696.1"/>
    </source>
</evidence>
<dbReference type="EMBL" id="KN831975">
    <property type="protein sequence ID" value="KIO03696.1"/>
    <property type="molecule type" value="Genomic_DNA"/>
</dbReference>
<sequence length="544" mass="57287">MDVDVDVSGEVSDEQRVTSACSSDHYHPGLENSHGDQRPTHQSGDTSPCTDAPSIPPFESGSRHEQPLSDQSPQPVDVPMEPETLCAEPQPPHTPTPHHSEPEPEPSQPARVPSPPPPPKVKMSLKDFVLRKKKQREEEMAAKSVLSPASPSAYLALPPSPGPVGDESGSSVAESAEATSAPGERERDGPQISVTVPDVDLNGDDDLSAVNAAGDVVRTDQDDVAPPEISQQHLDRQESSSSSEPWSCQERGVSTEGCQSSPLPLPPLTPLRVPDESQVIQTQTKGSPVADQASAEKFEARDDALPNGATGCNDRMHDVVSFAPDPPPPPLNSLAASANHVDSGASASASLVPVPTPAPTPSSMSTSSTSNSRATSVSASLPSHPSQYPRATYQSSASRRVSHEDGEILSSAFSKSYVPRSHTPPTQPRSFQAPRAPSPGYSPGPSSSRRPPPPPPPRSGPGPGPSSSVGTNALSRPLPSGPRALRGTMNQSSYPPPPPRPYSGSQYIPRGPSADRDRLDRERDRSWSASSRPRGRAGSTGWGR</sequence>
<proteinExistence type="predicted"/>
<keyword evidence="3" id="KW-1185">Reference proteome</keyword>